<dbReference type="PROSITE" id="PS50043">
    <property type="entry name" value="HTH_LUXR_2"/>
    <property type="match status" value="1"/>
</dbReference>
<proteinExistence type="predicted"/>
<dbReference type="PROSITE" id="PS50110">
    <property type="entry name" value="RESPONSE_REGULATORY"/>
    <property type="match status" value="1"/>
</dbReference>
<dbReference type="InterPro" id="IPR016032">
    <property type="entry name" value="Sig_transdc_resp-reg_C-effctor"/>
</dbReference>
<evidence type="ECO:0000259" key="6">
    <source>
        <dbReference type="PROSITE" id="PS50043"/>
    </source>
</evidence>
<dbReference type="SMART" id="SM00421">
    <property type="entry name" value="HTH_LUXR"/>
    <property type="match status" value="1"/>
</dbReference>
<accession>A0ABP8AZ53</accession>
<evidence type="ECO:0000256" key="1">
    <source>
        <dbReference type="ARBA" id="ARBA00022553"/>
    </source>
</evidence>
<name>A0ABP8AZ53_9ACTN</name>
<reference evidence="9" key="1">
    <citation type="journal article" date="2019" name="Int. J. Syst. Evol. Microbiol.">
        <title>The Global Catalogue of Microorganisms (GCM) 10K type strain sequencing project: providing services to taxonomists for standard genome sequencing and annotation.</title>
        <authorList>
            <consortium name="The Broad Institute Genomics Platform"/>
            <consortium name="The Broad Institute Genome Sequencing Center for Infectious Disease"/>
            <person name="Wu L."/>
            <person name="Ma J."/>
        </authorList>
    </citation>
    <scope>NUCLEOTIDE SEQUENCE [LARGE SCALE GENOMIC DNA]</scope>
    <source>
        <strain evidence="9">JCM 17388</strain>
    </source>
</reference>
<keyword evidence="9" id="KW-1185">Reference proteome</keyword>
<evidence type="ECO:0000256" key="2">
    <source>
        <dbReference type="ARBA" id="ARBA00023015"/>
    </source>
</evidence>
<evidence type="ECO:0000313" key="8">
    <source>
        <dbReference type="EMBL" id="GAA4193872.1"/>
    </source>
</evidence>
<dbReference type="InterPro" id="IPR001789">
    <property type="entry name" value="Sig_transdc_resp-reg_receiver"/>
</dbReference>
<sequence length="207" mass="21974">MLRVMIVDDHPVVREGLRGMLEADPGITVVGEAASGDEAVVRAGELTPDVILMDLRMPDGDGVSATSRILTGRPESRVVVLTTYETDADIVRAVEAGAAGYLLKDTSRADLLAAIRSAARGETVLSPSVATRLVTRMRAPVAESLSPRETEVLSLVARGLTNAEIGRTLFISETTVKTHLLRVFGKLGVSDRTAAVTTALDRGLLTR</sequence>
<dbReference type="CDD" id="cd17535">
    <property type="entry name" value="REC_NarL-like"/>
    <property type="match status" value="1"/>
</dbReference>
<dbReference type="CDD" id="cd06170">
    <property type="entry name" value="LuxR_C_like"/>
    <property type="match status" value="1"/>
</dbReference>
<evidence type="ECO:0000256" key="5">
    <source>
        <dbReference type="PROSITE-ProRule" id="PRU00169"/>
    </source>
</evidence>
<keyword evidence="4" id="KW-0804">Transcription</keyword>
<feature type="domain" description="Response regulatory" evidence="7">
    <location>
        <begin position="3"/>
        <end position="119"/>
    </location>
</feature>
<evidence type="ECO:0000313" key="9">
    <source>
        <dbReference type="Proteomes" id="UP001501251"/>
    </source>
</evidence>
<keyword evidence="3" id="KW-0238">DNA-binding</keyword>
<dbReference type="InterPro" id="IPR011006">
    <property type="entry name" value="CheY-like_superfamily"/>
</dbReference>
<dbReference type="Pfam" id="PF00196">
    <property type="entry name" value="GerE"/>
    <property type="match status" value="1"/>
</dbReference>
<dbReference type="InterPro" id="IPR000792">
    <property type="entry name" value="Tscrpt_reg_LuxR_C"/>
</dbReference>
<protein>
    <submittedName>
        <fullName evidence="8">Response regulator transcription factor</fullName>
    </submittedName>
</protein>
<evidence type="ECO:0000256" key="3">
    <source>
        <dbReference type="ARBA" id="ARBA00023125"/>
    </source>
</evidence>
<dbReference type="InterPro" id="IPR058245">
    <property type="entry name" value="NreC/VraR/RcsB-like_REC"/>
</dbReference>
<dbReference type="Pfam" id="PF00072">
    <property type="entry name" value="Response_reg"/>
    <property type="match status" value="1"/>
</dbReference>
<keyword evidence="1 5" id="KW-0597">Phosphoprotein</keyword>
<keyword evidence="2" id="KW-0805">Transcription regulation</keyword>
<dbReference type="SUPFAM" id="SSF52172">
    <property type="entry name" value="CheY-like"/>
    <property type="match status" value="1"/>
</dbReference>
<dbReference type="PANTHER" id="PTHR43214">
    <property type="entry name" value="TWO-COMPONENT RESPONSE REGULATOR"/>
    <property type="match status" value="1"/>
</dbReference>
<dbReference type="RefSeq" id="WP_344919205.1">
    <property type="nucleotide sequence ID" value="NZ_BAABAQ010000006.1"/>
</dbReference>
<dbReference type="PRINTS" id="PR00038">
    <property type="entry name" value="HTHLUXR"/>
</dbReference>
<feature type="modified residue" description="4-aspartylphosphate" evidence="5">
    <location>
        <position position="54"/>
    </location>
</feature>
<feature type="domain" description="HTH luxR-type" evidence="6">
    <location>
        <begin position="138"/>
        <end position="203"/>
    </location>
</feature>
<comment type="caution">
    <text evidence="8">The sequence shown here is derived from an EMBL/GenBank/DDBJ whole genome shotgun (WGS) entry which is preliminary data.</text>
</comment>
<dbReference type="SUPFAM" id="SSF46894">
    <property type="entry name" value="C-terminal effector domain of the bipartite response regulators"/>
    <property type="match status" value="1"/>
</dbReference>
<dbReference type="Proteomes" id="UP001501251">
    <property type="component" value="Unassembled WGS sequence"/>
</dbReference>
<evidence type="ECO:0000259" key="7">
    <source>
        <dbReference type="PROSITE" id="PS50110"/>
    </source>
</evidence>
<dbReference type="SMART" id="SM00448">
    <property type="entry name" value="REC"/>
    <property type="match status" value="1"/>
</dbReference>
<evidence type="ECO:0000256" key="4">
    <source>
        <dbReference type="ARBA" id="ARBA00023163"/>
    </source>
</evidence>
<dbReference type="Gene3D" id="3.40.50.2300">
    <property type="match status" value="1"/>
</dbReference>
<gene>
    <name evidence="8" type="ORF">GCM10022252_37500</name>
</gene>
<organism evidence="8 9">
    <name type="scientific">Streptosporangium oxazolinicum</name>
    <dbReference type="NCBI Taxonomy" id="909287"/>
    <lineage>
        <taxon>Bacteria</taxon>
        <taxon>Bacillati</taxon>
        <taxon>Actinomycetota</taxon>
        <taxon>Actinomycetes</taxon>
        <taxon>Streptosporangiales</taxon>
        <taxon>Streptosporangiaceae</taxon>
        <taxon>Streptosporangium</taxon>
    </lineage>
</organism>
<dbReference type="PANTHER" id="PTHR43214:SF24">
    <property type="entry name" value="TRANSCRIPTIONAL REGULATORY PROTEIN NARL-RELATED"/>
    <property type="match status" value="1"/>
</dbReference>
<dbReference type="EMBL" id="BAABAQ010000006">
    <property type="protein sequence ID" value="GAA4193872.1"/>
    <property type="molecule type" value="Genomic_DNA"/>
</dbReference>
<dbReference type="InterPro" id="IPR039420">
    <property type="entry name" value="WalR-like"/>
</dbReference>
<dbReference type="PROSITE" id="PS00622">
    <property type="entry name" value="HTH_LUXR_1"/>
    <property type="match status" value="1"/>
</dbReference>